<dbReference type="EMBL" id="KQ416784">
    <property type="protein sequence ID" value="KOF95200.1"/>
    <property type="molecule type" value="Genomic_DNA"/>
</dbReference>
<sequence length="77" mass="8696">MQALASISTTFALRRLHSQLGSRRACIENGLSFGDLEYSALITNRSDGIQLSCDRKCNKQTTKISTFIRKLLKNYKL</sequence>
<protein>
    <submittedName>
        <fullName evidence="1">Uncharacterized protein</fullName>
    </submittedName>
</protein>
<evidence type="ECO:0000313" key="1">
    <source>
        <dbReference type="EMBL" id="KOF95200.1"/>
    </source>
</evidence>
<dbReference type="AlphaFoldDB" id="A0A0L8I2B6"/>
<organism evidence="1">
    <name type="scientific">Octopus bimaculoides</name>
    <name type="common">California two-spotted octopus</name>
    <dbReference type="NCBI Taxonomy" id="37653"/>
    <lineage>
        <taxon>Eukaryota</taxon>
        <taxon>Metazoa</taxon>
        <taxon>Spiralia</taxon>
        <taxon>Lophotrochozoa</taxon>
        <taxon>Mollusca</taxon>
        <taxon>Cephalopoda</taxon>
        <taxon>Coleoidea</taxon>
        <taxon>Octopodiformes</taxon>
        <taxon>Octopoda</taxon>
        <taxon>Incirrata</taxon>
        <taxon>Octopodidae</taxon>
        <taxon>Octopus</taxon>
    </lineage>
</organism>
<name>A0A0L8I2B6_OCTBM</name>
<accession>A0A0L8I2B6</accession>
<proteinExistence type="predicted"/>
<gene>
    <name evidence="1" type="ORF">OCBIM_22039191mg</name>
</gene>
<reference evidence="1" key="1">
    <citation type="submission" date="2015-07" db="EMBL/GenBank/DDBJ databases">
        <title>MeaNS - Measles Nucleotide Surveillance Program.</title>
        <authorList>
            <person name="Tran T."/>
            <person name="Druce J."/>
        </authorList>
    </citation>
    <scope>NUCLEOTIDE SEQUENCE</scope>
    <source>
        <strain evidence="1">UCB-OBI-ISO-001</strain>
        <tissue evidence="1">Gonad</tissue>
    </source>
</reference>